<proteinExistence type="predicted"/>
<name>A0A9X0WBM9_9GAMM</name>
<keyword evidence="2" id="KW-1185">Reference proteome</keyword>
<evidence type="ECO:0008006" key="3">
    <source>
        <dbReference type="Google" id="ProtNLM"/>
    </source>
</evidence>
<dbReference type="InterPro" id="IPR011990">
    <property type="entry name" value="TPR-like_helical_dom_sf"/>
</dbReference>
<dbReference type="AlphaFoldDB" id="A0A9X0WBM9"/>
<protein>
    <recommendedName>
        <fullName evidence="3">Tetratricopeptide repeat protein</fullName>
    </recommendedName>
</protein>
<sequence>MQLLQDLVADHPDYLLGRCNLAQMLLEQDAIDDAHALLVGLIEREQLHIQEAFALYGALARVHQAKGETDAVQTLLSHLQSMVEDEDDERRFRQLKRAIDRPNLLQEFSEHLASLVGPGAKRP</sequence>
<dbReference type="Gene3D" id="1.25.40.10">
    <property type="entry name" value="Tetratricopeptide repeat domain"/>
    <property type="match status" value="1"/>
</dbReference>
<evidence type="ECO:0000313" key="2">
    <source>
        <dbReference type="Proteomes" id="UP001138768"/>
    </source>
</evidence>
<organism evidence="1 2">
    <name type="scientific">Lamprobacter modestohalophilus</name>
    <dbReference type="NCBI Taxonomy" id="1064514"/>
    <lineage>
        <taxon>Bacteria</taxon>
        <taxon>Pseudomonadati</taxon>
        <taxon>Pseudomonadota</taxon>
        <taxon>Gammaproteobacteria</taxon>
        <taxon>Chromatiales</taxon>
        <taxon>Chromatiaceae</taxon>
        <taxon>Lamprobacter</taxon>
    </lineage>
</organism>
<evidence type="ECO:0000313" key="1">
    <source>
        <dbReference type="EMBL" id="MBK1620496.1"/>
    </source>
</evidence>
<reference evidence="1 2" key="1">
    <citation type="journal article" date="2020" name="Microorganisms">
        <title>Osmotic Adaptation and Compatible Solute Biosynthesis of Phototrophic Bacteria as Revealed from Genome Analyses.</title>
        <authorList>
            <person name="Imhoff J.F."/>
            <person name="Rahn T."/>
            <person name="Kunzel S."/>
            <person name="Keller A."/>
            <person name="Neulinger S.C."/>
        </authorList>
    </citation>
    <scope>NUCLEOTIDE SEQUENCE [LARGE SCALE GENOMIC DNA]</scope>
    <source>
        <strain evidence="1 2">DSM 25653</strain>
    </source>
</reference>
<dbReference type="EMBL" id="NRRY01000041">
    <property type="protein sequence ID" value="MBK1620496.1"/>
    <property type="molecule type" value="Genomic_DNA"/>
</dbReference>
<gene>
    <name evidence="1" type="ORF">CKO42_19075</name>
</gene>
<dbReference type="Proteomes" id="UP001138768">
    <property type="component" value="Unassembled WGS sequence"/>
</dbReference>
<accession>A0A9X0WBM9</accession>
<comment type="caution">
    <text evidence="1">The sequence shown here is derived from an EMBL/GenBank/DDBJ whole genome shotgun (WGS) entry which is preliminary data.</text>
</comment>